<dbReference type="SMART" id="SM00382">
    <property type="entry name" value="AAA"/>
    <property type="match status" value="1"/>
</dbReference>
<feature type="transmembrane region" description="Helical" evidence="9">
    <location>
        <begin position="242"/>
        <end position="269"/>
    </location>
</feature>
<dbReference type="eggNOG" id="COG1132">
    <property type="taxonomic scope" value="Bacteria"/>
</dbReference>
<keyword evidence="7 9" id="KW-1133">Transmembrane helix</keyword>
<keyword evidence="4 9" id="KW-0812">Transmembrane</keyword>
<dbReference type="InterPro" id="IPR017871">
    <property type="entry name" value="ABC_transporter-like_CS"/>
</dbReference>
<dbReference type="EC" id="3.6.3.27" evidence="12"/>
<keyword evidence="5" id="KW-0547">Nucleotide-binding</keyword>
<dbReference type="PROSITE" id="PS50929">
    <property type="entry name" value="ABC_TM1F"/>
    <property type="match status" value="1"/>
</dbReference>
<dbReference type="Gene3D" id="1.20.1560.10">
    <property type="entry name" value="ABC transporter type 1, transmembrane domain"/>
    <property type="match status" value="1"/>
</dbReference>
<dbReference type="Proteomes" id="UP000004169">
    <property type="component" value="Unassembled WGS sequence"/>
</dbReference>
<dbReference type="PROSITE" id="PS50893">
    <property type="entry name" value="ABC_TRANSPORTER_2"/>
    <property type="match status" value="1"/>
</dbReference>
<dbReference type="InterPro" id="IPR036640">
    <property type="entry name" value="ABC1_TM_sf"/>
</dbReference>
<feature type="transmembrane region" description="Helical" evidence="9">
    <location>
        <begin position="128"/>
        <end position="151"/>
    </location>
</feature>
<evidence type="ECO:0000256" key="6">
    <source>
        <dbReference type="ARBA" id="ARBA00022840"/>
    </source>
</evidence>
<dbReference type="InterPro" id="IPR011527">
    <property type="entry name" value="ABC1_TM_dom"/>
</dbReference>
<dbReference type="GO" id="GO:0034040">
    <property type="term" value="F:ATPase-coupled lipid transmembrane transporter activity"/>
    <property type="evidence" value="ECO:0007669"/>
    <property type="project" value="TreeGrafter"/>
</dbReference>
<evidence type="ECO:0000256" key="8">
    <source>
        <dbReference type="ARBA" id="ARBA00023136"/>
    </source>
</evidence>
<evidence type="ECO:0000256" key="4">
    <source>
        <dbReference type="ARBA" id="ARBA00022692"/>
    </source>
</evidence>
<dbReference type="Pfam" id="PF00005">
    <property type="entry name" value="ABC_tran"/>
    <property type="match status" value="1"/>
</dbReference>
<keyword evidence="6" id="KW-0067">ATP-binding</keyword>
<sequence>MMLRDLSKILGPEQAGALRRYLIWLVTYAVLEGVAIALLVPVLMALLSPDPARATPWLLGLAGATAVYCIARYQQTMQGFALALVVLTSLHRRLGDHVATLPLGWFSSEKVGRLAQSATGGTMMVTNVFAHLLTPVASGILTPMTIALAMLLFDWRLGLATLACGPVIFIAHSWSSRWIGRTEETVDAAAAEAGNRVVEFARTQHVLRAFGRASEGYPPLDAAIAAQQAAGGSMLRNTFPRLLVGGLSVHLAFLALITTGLGLALAGAIDPIELVALLALAARFAGPLAEVAGRSGLLRMAANDLRRLAEIFDQPPLPQPTAPVAITSPGTITFERVTFGYRPEEPVLRDLSFTVPARTMTAIVGHSGSGKTTITRLIMRFFDVESGVVRVGGADVRALSSETLMAHLAPVMQDVYLFDDTLEANIRLGRPEASDTEVQEAARLAGVEEIVARLPRGWETPVGEAGSLLSGGERQRVAVARAVLKNAPIVLLDEATAALDPENECYIQATIERLRQRATVLVIAHRLPTIAAADQILVIEDGKVAEVGQHRDLLARAGSYAAFWQERSRAHGWRLIPGTDAAPDTPRPVDEVPA</sequence>
<feature type="domain" description="ABC transmembrane type-1" evidence="11">
    <location>
        <begin position="22"/>
        <end position="300"/>
    </location>
</feature>
<evidence type="ECO:0000256" key="7">
    <source>
        <dbReference type="ARBA" id="ARBA00022989"/>
    </source>
</evidence>
<evidence type="ECO:0000256" key="3">
    <source>
        <dbReference type="ARBA" id="ARBA00022475"/>
    </source>
</evidence>
<evidence type="ECO:0000256" key="9">
    <source>
        <dbReference type="SAM" id="Phobius"/>
    </source>
</evidence>
<dbReference type="GO" id="GO:0005524">
    <property type="term" value="F:ATP binding"/>
    <property type="evidence" value="ECO:0007669"/>
    <property type="project" value="UniProtKB-KW"/>
</dbReference>
<dbReference type="InterPro" id="IPR003439">
    <property type="entry name" value="ABC_transporter-like_ATP-bd"/>
</dbReference>
<keyword evidence="3" id="KW-1003">Cell membrane</keyword>
<reference evidence="12 13" key="1">
    <citation type="journal article" date="2012" name="J. Bacteriol.">
        <title>Draft Genome Sequence of the Purple Photosynthetic Bacterium Phaeospirillum molischianum DSM120, a Particularly Versatile Bacterium.</title>
        <authorList>
            <person name="Duquesne K."/>
            <person name="Prima V."/>
            <person name="Ji B."/>
            <person name="Rouy Z."/>
            <person name="Medigue C."/>
            <person name="Talla E."/>
            <person name="Sturgis J.N."/>
        </authorList>
    </citation>
    <scope>NUCLEOTIDE SEQUENCE [LARGE SCALE GENOMIC DNA]</scope>
    <source>
        <strain evidence="13">DSM120</strain>
    </source>
</reference>
<name>H8FS65_MAGML</name>
<accession>H8FS65</accession>
<keyword evidence="12" id="KW-0378">Hydrolase</keyword>
<keyword evidence="8 9" id="KW-0472">Membrane</keyword>
<dbReference type="InterPro" id="IPR003593">
    <property type="entry name" value="AAA+_ATPase"/>
</dbReference>
<organism evidence="12 13">
    <name type="scientific">Magnetospirillum molischianum DSM 120</name>
    <dbReference type="NCBI Taxonomy" id="1150626"/>
    <lineage>
        <taxon>Bacteria</taxon>
        <taxon>Pseudomonadati</taxon>
        <taxon>Pseudomonadota</taxon>
        <taxon>Alphaproteobacteria</taxon>
        <taxon>Rhodospirillales</taxon>
        <taxon>Rhodospirillaceae</taxon>
        <taxon>Magnetospirillum</taxon>
    </lineage>
</organism>
<dbReference type="PANTHER" id="PTHR24221">
    <property type="entry name" value="ATP-BINDING CASSETTE SUB-FAMILY B"/>
    <property type="match status" value="1"/>
</dbReference>
<dbReference type="AlphaFoldDB" id="H8FS65"/>
<dbReference type="SUPFAM" id="SSF90123">
    <property type="entry name" value="ABC transporter transmembrane region"/>
    <property type="match status" value="1"/>
</dbReference>
<dbReference type="EMBL" id="CAHP01000020">
    <property type="protein sequence ID" value="CCG41203.1"/>
    <property type="molecule type" value="Genomic_DNA"/>
</dbReference>
<dbReference type="FunFam" id="3.40.50.300:FF:000221">
    <property type="entry name" value="Multidrug ABC transporter ATP-binding protein"/>
    <property type="match status" value="1"/>
</dbReference>
<evidence type="ECO:0000313" key="12">
    <source>
        <dbReference type="EMBL" id="CCG41203.1"/>
    </source>
</evidence>
<feature type="domain" description="ABC transporter" evidence="10">
    <location>
        <begin position="332"/>
        <end position="566"/>
    </location>
</feature>
<dbReference type="GO" id="GO:0140359">
    <property type="term" value="F:ABC-type transporter activity"/>
    <property type="evidence" value="ECO:0007669"/>
    <property type="project" value="InterPro"/>
</dbReference>
<keyword evidence="2" id="KW-0813">Transport</keyword>
<dbReference type="PANTHER" id="PTHR24221:SF654">
    <property type="entry name" value="ATP-BINDING CASSETTE SUB-FAMILY B MEMBER 6"/>
    <property type="match status" value="1"/>
</dbReference>
<dbReference type="GO" id="GO:0016887">
    <property type="term" value="F:ATP hydrolysis activity"/>
    <property type="evidence" value="ECO:0007669"/>
    <property type="project" value="InterPro"/>
</dbReference>
<feature type="transmembrane region" description="Helical" evidence="9">
    <location>
        <begin position="157"/>
        <end position="174"/>
    </location>
</feature>
<dbReference type="Gene3D" id="3.40.50.300">
    <property type="entry name" value="P-loop containing nucleotide triphosphate hydrolases"/>
    <property type="match status" value="1"/>
</dbReference>
<dbReference type="Pfam" id="PF00664">
    <property type="entry name" value="ABC_membrane"/>
    <property type="match status" value="1"/>
</dbReference>
<evidence type="ECO:0000259" key="10">
    <source>
        <dbReference type="PROSITE" id="PS50893"/>
    </source>
</evidence>
<dbReference type="STRING" id="1150626.PHAMO_270044"/>
<feature type="transmembrane region" description="Helical" evidence="9">
    <location>
        <begin position="21"/>
        <end position="48"/>
    </location>
</feature>
<evidence type="ECO:0000313" key="13">
    <source>
        <dbReference type="Proteomes" id="UP000004169"/>
    </source>
</evidence>
<comment type="caution">
    <text evidence="12">The sequence shown here is derived from an EMBL/GenBank/DDBJ whole genome shotgun (WGS) entry which is preliminary data.</text>
</comment>
<dbReference type="SUPFAM" id="SSF52540">
    <property type="entry name" value="P-loop containing nucleoside triphosphate hydrolases"/>
    <property type="match status" value="1"/>
</dbReference>
<dbReference type="InterPro" id="IPR039421">
    <property type="entry name" value="Type_1_exporter"/>
</dbReference>
<proteinExistence type="predicted"/>
<evidence type="ECO:0000256" key="5">
    <source>
        <dbReference type="ARBA" id="ARBA00022741"/>
    </source>
</evidence>
<evidence type="ECO:0000259" key="11">
    <source>
        <dbReference type="PROSITE" id="PS50929"/>
    </source>
</evidence>
<keyword evidence="13" id="KW-1185">Reference proteome</keyword>
<dbReference type="GO" id="GO:0005886">
    <property type="term" value="C:plasma membrane"/>
    <property type="evidence" value="ECO:0007669"/>
    <property type="project" value="UniProtKB-SubCell"/>
</dbReference>
<evidence type="ECO:0000256" key="2">
    <source>
        <dbReference type="ARBA" id="ARBA00022448"/>
    </source>
</evidence>
<dbReference type="InterPro" id="IPR027417">
    <property type="entry name" value="P-loop_NTPase"/>
</dbReference>
<gene>
    <name evidence="12" type="ORF">PHAMO_270044</name>
</gene>
<feature type="transmembrane region" description="Helical" evidence="9">
    <location>
        <begin position="54"/>
        <end position="71"/>
    </location>
</feature>
<evidence type="ECO:0000256" key="1">
    <source>
        <dbReference type="ARBA" id="ARBA00004651"/>
    </source>
</evidence>
<comment type="subcellular location">
    <subcellularLocation>
        <location evidence="1">Cell membrane</location>
        <topology evidence="1">Multi-pass membrane protein</topology>
    </subcellularLocation>
</comment>
<protein>
    <submittedName>
        <fullName evidence="12">ABC transporter component</fullName>
        <ecNumber evidence="12">3.6.3.27</ecNumber>
    </submittedName>
</protein>
<dbReference type="PROSITE" id="PS00211">
    <property type="entry name" value="ABC_TRANSPORTER_1"/>
    <property type="match status" value="1"/>
</dbReference>